<dbReference type="KEGG" id="cam:101504292"/>
<sequence length="160" mass="17564">MLMLLDQNGSITSNSEKMVPLTASRLQFVLGITIGSYLFFAGKVQDVTKVQTLLFSATLPSWVKQISSKFLKADKQTADLVGNEKMKASTNVRHIILPCNSTARAQLIPDIIRCYSSGGRTIIFTEKKESASELAGMLPGARALHGDIQQSQREVSYELI</sequence>
<keyword evidence="5" id="KW-0067">ATP-binding</keyword>
<accession>A0A3Q7YC33</accession>
<dbReference type="SUPFAM" id="SSF52540">
    <property type="entry name" value="P-loop containing nucleoside triphosphate hydrolases"/>
    <property type="match status" value="1"/>
</dbReference>
<dbReference type="GO" id="GO:0005524">
    <property type="term" value="F:ATP binding"/>
    <property type="evidence" value="ECO:0007669"/>
    <property type="project" value="UniProtKB-KW"/>
</dbReference>
<gene>
    <name evidence="8" type="primary">LOC101504292</name>
</gene>
<comment type="catalytic activity">
    <reaction evidence="6">
        <text>ATP + H2O = ADP + phosphate + H(+)</text>
        <dbReference type="Rhea" id="RHEA:13065"/>
        <dbReference type="ChEBI" id="CHEBI:15377"/>
        <dbReference type="ChEBI" id="CHEBI:15378"/>
        <dbReference type="ChEBI" id="CHEBI:30616"/>
        <dbReference type="ChEBI" id="CHEBI:43474"/>
        <dbReference type="ChEBI" id="CHEBI:456216"/>
        <dbReference type="EC" id="3.6.4.13"/>
    </reaction>
</comment>
<evidence type="ECO:0000313" key="7">
    <source>
        <dbReference type="Proteomes" id="UP000087171"/>
    </source>
</evidence>
<evidence type="ECO:0000256" key="1">
    <source>
        <dbReference type="ARBA" id="ARBA00012552"/>
    </source>
</evidence>
<evidence type="ECO:0000256" key="4">
    <source>
        <dbReference type="ARBA" id="ARBA00022806"/>
    </source>
</evidence>
<evidence type="ECO:0000256" key="5">
    <source>
        <dbReference type="ARBA" id="ARBA00022840"/>
    </source>
</evidence>
<organism evidence="7 8">
    <name type="scientific">Cicer arietinum</name>
    <name type="common">Chickpea</name>
    <name type="synonym">Garbanzo</name>
    <dbReference type="NCBI Taxonomy" id="3827"/>
    <lineage>
        <taxon>Eukaryota</taxon>
        <taxon>Viridiplantae</taxon>
        <taxon>Streptophyta</taxon>
        <taxon>Embryophyta</taxon>
        <taxon>Tracheophyta</taxon>
        <taxon>Spermatophyta</taxon>
        <taxon>Magnoliopsida</taxon>
        <taxon>eudicotyledons</taxon>
        <taxon>Gunneridae</taxon>
        <taxon>Pentapetalae</taxon>
        <taxon>rosids</taxon>
        <taxon>fabids</taxon>
        <taxon>Fabales</taxon>
        <taxon>Fabaceae</taxon>
        <taxon>Papilionoideae</taxon>
        <taxon>50 kb inversion clade</taxon>
        <taxon>NPAAA clade</taxon>
        <taxon>Hologalegina</taxon>
        <taxon>IRL clade</taxon>
        <taxon>Cicereae</taxon>
        <taxon>Cicer</taxon>
    </lineage>
</organism>
<dbReference type="STRING" id="3827.A0A3Q7YC33"/>
<dbReference type="EC" id="3.6.4.13" evidence="1"/>
<reference evidence="7" key="1">
    <citation type="journal article" date="2013" name="Nat. Biotechnol.">
        <title>Draft genome sequence of chickpea (Cicer arietinum) provides a resource for trait improvement.</title>
        <authorList>
            <person name="Varshney R.K."/>
            <person name="Song C."/>
            <person name="Saxena R.K."/>
            <person name="Azam S."/>
            <person name="Yu S."/>
            <person name="Sharpe A.G."/>
            <person name="Cannon S."/>
            <person name="Baek J."/>
            <person name="Rosen B.D."/>
            <person name="Tar'an B."/>
            <person name="Millan T."/>
            <person name="Zhang X."/>
            <person name="Ramsay L.D."/>
            <person name="Iwata A."/>
            <person name="Wang Y."/>
            <person name="Nelson W."/>
            <person name="Farmer A.D."/>
            <person name="Gaur P.M."/>
            <person name="Soderlund C."/>
            <person name="Penmetsa R.V."/>
            <person name="Xu C."/>
            <person name="Bharti A.K."/>
            <person name="He W."/>
            <person name="Winter P."/>
            <person name="Zhao S."/>
            <person name="Hane J.K."/>
            <person name="Carrasquilla-Garcia N."/>
            <person name="Condie J.A."/>
            <person name="Upadhyaya H.D."/>
            <person name="Luo M.C."/>
            <person name="Thudi M."/>
            <person name="Gowda C.L."/>
            <person name="Singh N.P."/>
            <person name="Lichtenzveig J."/>
            <person name="Gali K.K."/>
            <person name="Rubio J."/>
            <person name="Nadarajan N."/>
            <person name="Dolezel J."/>
            <person name="Bansal K.C."/>
            <person name="Xu X."/>
            <person name="Edwards D."/>
            <person name="Zhang G."/>
            <person name="Kahl G."/>
            <person name="Gil J."/>
            <person name="Singh K.B."/>
            <person name="Datta S.K."/>
            <person name="Jackson S.A."/>
            <person name="Wang J."/>
            <person name="Cook D.R."/>
        </authorList>
    </citation>
    <scope>NUCLEOTIDE SEQUENCE [LARGE SCALE GENOMIC DNA]</scope>
    <source>
        <strain evidence="7">cv. CDC Frontier</strain>
    </source>
</reference>
<evidence type="ECO:0000256" key="3">
    <source>
        <dbReference type="ARBA" id="ARBA00022801"/>
    </source>
</evidence>
<proteinExistence type="predicted"/>
<keyword evidence="4" id="KW-0347">Helicase</keyword>
<dbReference type="PANTHER" id="PTHR47963:SF8">
    <property type="entry name" value="ATP-DEPENDENT RNA HELICASE DEAD"/>
    <property type="match status" value="1"/>
</dbReference>
<dbReference type="Gene3D" id="3.40.50.300">
    <property type="entry name" value="P-loop containing nucleotide triphosphate hydrolases"/>
    <property type="match status" value="1"/>
</dbReference>
<evidence type="ECO:0000256" key="2">
    <source>
        <dbReference type="ARBA" id="ARBA00022741"/>
    </source>
</evidence>
<dbReference type="OrthoDB" id="4255at2759"/>
<dbReference type="RefSeq" id="XP_027191087.1">
    <property type="nucleotide sequence ID" value="XM_027335286.1"/>
</dbReference>
<dbReference type="GO" id="GO:0016787">
    <property type="term" value="F:hydrolase activity"/>
    <property type="evidence" value="ECO:0007669"/>
    <property type="project" value="UniProtKB-KW"/>
</dbReference>
<dbReference type="InterPro" id="IPR027417">
    <property type="entry name" value="P-loop_NTPase"/>
</dbReference>
<name>A0A3Q7YC33_CICAR</name>
<dbReference type="GO" id="GO:0003723">
    <property type="term" value="F:RNA binding"/>
    <property type="evidence" value="ECO:0007669"/>
    <property type="project" value="TreeGrafter"/>
</dbReference>
<reference evidence="8" key="2">
    <citation type="submission" date="2025-08" db="UniProtKB">
        <authorList>
            <consortium name="RefSeq"/>
        </authorList>
    </citation>
    <scope>IDENTIFICATION</scope>
    <source>
        <tissue evidence="8">Etiolated seedlings</tissue>
    </source>
</reference>
<dbReference type="InterPro" id="IPR050547">
    <property type="entry name" value="DEAD_box_RNA_helicases"/>
</dbReference>
<evidence type="ECO:0000256" key="6">
    <source>
        <dbReference type="ARBA" id="ARBA00047984"/>
    </source>
</evidence>
<dbReference type="PANTHER" id="PTHR47963">
    <property type="entry name" value="DEAD-BOX ATP-DEPENDENT RNA HELICASE 47, MITOCHONDRIAL"/>
    <property type="match status" value="1"/>
</dbReference>
<keyword evidence="7" id="KW-1185">Reference proteome</keyword>
<protein>
    <recommendedName>
        <fullName evidence="1">RNA helicase</fullName>
        <ecNumber evidence="1">3.6.4.13</ecNumber>
    </recommendedName>
</protein>
<keyword evidence="3" id="KW-0378">Hydrolase</keyword>
<evidence type="ECO:0000313" key="8">
    <source>
        <dbReference type="RefSeq" id="XP_027191087.1"/>
    </source>
</evidence>
<dbReference type="Proteomes" id="UP000087171">
    <property type="component" value="Chromosome Ca6"/>
</dbReference>
<dbReference type="GO" id="GO:0003724">
    <property type="term" value="F:RNA helicase activity"/>
    <property type="evidence" value="ECO:0007669"/>
    <property type="project" value="UniProtKB-EC"/>
</dbReference>
<dbReference type="AlphaFoldDB" id="A0A3Q7YC33"/>
<keyword evidence="2" id="KW-0547">Nucleotide-binding</keyword>